<dbReference type="InterPro" id="IPR042098">
    <property type="entry name" value="TauD-like_sf"/>
</dbReference>
<dbReference type="Gene3D" id="3.60.130.10">
    <property type="entry name" value="Clavaminate synthase-like"/>
    <property type="match status" value="1"/>
</dbReference>
<evidence type="ECO:0000313" key="9">
    <source>
        <dbReference type="EMBL" id="QNE75862.1"/>
    </source>
</evidence>
<keyword evidence="3 7" id="KW-0479">Metal-binding</keyword>
<keyword evidence="10" id="KW-1185">Reference proteome</keyword>
<evidence type="ECO:0000256" key="3">
    <source>
        <dbReference type="ARBA" id="ARBA00022723"/>
    </source>
</evidence>
<evidence type="ECO:0000256" key="7">
    <source>
        <dbReference type="PIRSR" id="PIRSR019543-2"/>
    </source>
</evidence>
<evidence type="ECO:0000313" key="10">
    <source>
        <dbReference type="Proteomes" id="UP000515307"/>
    </source>
</evidence>
<dbReference type="EMBL" id="CP045702">
    <property type="protein sequence ID" value="QNE75862.1"/>
    <property type="molecule type" value="Genomic_DNA"/>
</dbReference>
<sequence>MPISLLSHRIPEDIDLPSVTLTDRERTEVRALAEELHRCPAAGQVDDPRWLTQARRQSCRLPVRLLEALRDFRSAPGPGGYLLVGNLPVDAETLPDTPSVADSVERRATVAASTAMLLGQQLGDVFAFRNEKHGALVHNVVPVPALAASQSNGGSVELELHNENAFHPHRPDLIGLLCLRSDHEGTAGTLFSSIRRARVLLADSDVAILRRPRFVTEAPPSFRAGDATTAHCVLNGSFDDPDIQVDFSATRALDDAAGAALRRLGAALAEVASELVLRPGGMAFLDNRLVVHGRTEFTPRYDGSDRWLHRVYVHLDGRPSRSHRIGPGPVLA</sequence>
<dbReference type="Proteomes" id="UP000515307">
    <property type="component" value="Chromosome"/>
</dbReference>
<dbReference type="GO" id="GO:0005506">
    <property type="term" value="F:iron ion binding"/>
    <property type="evidence" value="ECO:0007669"/>
    <property type="project" value="InterPro"/>
</dbReference>
<dbReference type="PANTHER" id="PTHR10696:SF56">
    <property type="entry name" value="TAUD_TFDA-LIKE DOMAIN-CONTAINING PROTEIN"/>
    <property type="match status" value="1"/>
</dbReference>
<dbReference type="InterPro" id="IPR003819">
    <property type="entry name" value="TauD/TfdA-like"/>
</dbReference>
<evidence type="ECO:0000256" key="5">
    <source>
        <dbReference type="ARBA" id="ARBA00023004"/>
    </source>
</evidence>
<accession>A0A7G7BKJ7</accession>
<feature type="binding site" evidence="7">
    <location>
        <position position="161"/>
    </location>
    <ligand>
        <name>Fe cation</name>
        <dbReference type="ChEBI" id="CHEBI:24875"/>
    </ligand>
</feature>
<evidence type="ECO:0000256" key="6">
    <source>
        <dbReference type="ARBA" id="ARBA00023194"/>
    </source>
</evidence>
<proteinExistence type="inferred from homology"/>
<dbReference type="AlphaFoldDB" id="A0A7G7BKJ7"/>
<gene>
    <name evidence="9" type="ORF">F0344_15560</name>
</gene>
<dbReference type="GO" id="GO:0017000">
    <property type="term" value="P:antibiotic biosynthetic process"/>
    <property type="evidence" value="ECO:0007669"/>
    <property type="project" value="UniProtKB-KW"/>
</dbReference>
<keyword evidence="5 7" id="KW-0408">Iron</keyword>
<dbReference type="KEGG" id="sfiy:F0344_15560"/>
<comment type="cofactor">
    <cofactor evidence="1">
        <name>Fe(2+)</name>
        <dbReference type="ChEBI" id="CHEBI:29033"/>
    </cofactor>
</comment>
<keyword evidence="4" id="KW-0560">Oxidoreductase</keyword>
<evidence type="ECO:0000256" key="1">
    <source>
        <dbReference type="ARBA" id="ARBA00001954"/>
    </source>
</evidence>
<reference evidence="10" key="1">
    <citation type="submission" date="2019-10" db="EMBL/GenBank/DDBJ databases">
        <title>Antimicrobial potential of Antarctic Bacteria.</title>
        <authorList>
            <person name="Benaud N."/>
            <person name="Edwards R.J."/>
            <person name="Ferrari B.C."/>
        </authorList>
    </citation>
    <scope>NUCLEOTIDE SEQUENCE [LARGE SCALE GENOMIC DNA]</scope>
    <source>
        <strain evidence="10">NBSH44</strain>
    </source>
</reference>
<protein>
    <submittedName>
        <fullName evidence="9">Clavaminate synthase</fullName>
    </submittedName>
</protein>
<dbReference type="SUPFAM" id="SSF51197">
    <property type="entry name" value="Clavaminate synthase-like"/>
    <property type="match status" value="1"/>
</dbReference>
<evidence type="ECO:0000256" key="2">
    <source>
        <dbReference type="ARBA" id="ARBA00008425"/>
    </source>
</evidence>
<dbReference type="GO" id="GO:0016491">
    <property type="term" value="F:oxidoreductase activity"/>
    <property type="evidence" value="ECO:0007669"/>
    <property type="project" value="UniProtKB-KW"/>
</dbReference>
<dbReference type="PIRSF" id="PIRSF019543">
    <property type="entry name" value="Clavaminate_syn"/>
    <property type="match status" value="1"/>
</dbReference>
<feature type="binding site" evidence="7">
    <location>
        <position position="292"/>
    </location>
    <ligand>
        <name>Fe cation</name>
        <dbReference type="ChEBI" id="CHEBI:24875"/>
    </ligand>
</feature>
<evidence type="ECO:0000259" key="8">
    <source>
        <dbReference type="Pfam" id="PF02668"/>
    </source>
</evidence>
<organism evidence="9 10">
    <name type="scientific">Streptomyces finlayi</name>
    <dbReference type="NCBI Taxonomy" id="67296"/>
    <lineage>
        <taxon>Bacteria</taxon>
        <taxon>Bacillati</taxon>
        <taxon>Actinomycetota</taxon>
        <taxon>Actinomycetes</taxon>
        <taxon>Kitasatosporales</taxon>
        <taxon>Streptomycetaceae</taxon>
        <taxon>Streptomyces</taxon>
    </lineage>
</organism>
<evidence type="ECO:0000256" key="4">
    <source>
        <dbReference type="ARBA" id="ARBA00023002"/>
    </source>
</evidence>
<dbReference type="PANTHER" id="PTHR10696">
    <property type="entry name" value="GAMMA-BUTYROBETAINE HYDROXYLASE-RELATED"/>
    <property type="match status" value="1"/>
</dbReference>
<comment type="similarity">
    <text evidence="2">Belongs to the clavaminate synthase family.</text>
</comment>
<name>A0A7G7BKJ7_9ACTN</name>
<dbReference type="Pfam" id="PF02668">
    <property type="entry name" value="TauD"/>
    <property type="match status" value="1"/>
</dbReference>
<feature type="binding site" evidence="7">
    <location>
        <position position="163"/>
    </location>
    <ligand>
        <name>Fe cation</name>
        <dbReference type="ChEBI" id="CHEBI:24875"/>
    </ligand>
</feature>
<dbReference type="InterPro" id="IPR050411">
    <property type="entry name" value="AlphaKG_dependent_hydroxylases"/>
</dbReference>
<keyword evidence="6" id="KW-0045">Antibiotic biosynthesis</keyword>
<dbReference type="InterPro" id="IPR014503">
    <property type="entry name" value="Clavaminate_syn-like"/>
</dbReference>
<dbReference type="RefSeq" id="WP_185299364.1">
    <property type="nucleotide sequence ID" value="NZ_CP045702.1"/>
</dbReference>
<feature type="domain" description="TauD/TfdA-like" evidence="8">
    <location>
        <begin position="115"/>
        <end position="312"/>
    </location>
</feature>